<accession>A0A1G7V5B3</accession>
<dbReference type="Proteomes" id="UP000199009">
    <property type="component" value="Chromosome I"/>
</dbReference>
<dbReference type="STRING" id="370764.SAMN04489810_0602"/>
<evidence type="ECO:0000313" key="3">
    <source>
        <dbReference type="Proteomes" id="UP000199009"/>
    </source>
</evidence>
<dbReference type="AlphaFoldDB" id="A0A1G7V5B3"/>
<dbReference type="EMBL" id="LT629692">
    <property type="protein sequence ID" value="SDG54917.1"/>
    <property type="molecule type" value="Genomic_DNA"/>
</dbReference>
<feature type="compositionally biased region" description="Polar residues" evidence="1">
    <location>
        <begin position="1"/>
        <end position="12"/>
    </location>
</feature>
<reference evidence="2 3" key="1">
    <citation type="submission" date="2016-10" db="EMBL/GenBank/DDBJ databases">
        <authorList>
            <person name="de Groot N.N."/>
        </authorList>
    </citation>
    <scope>NUCLEOTIDE SEQUENCE [LARGE SCALE GENOMIC DNA]</scope>
    <source>
        <strain evidence="2 3">DSM 23142</strain>
    </source>
</reference>
<feature type="region of interest" description="Disordered" evidence="1">
    <location>
        <begin position="1"/>
        <end position="23"/>
    </location>
</feature>
<name>A0A1G7V5B3_9MICO</name>
<organism evidence="2 3">
    <name type="scientific">Microbacterium pygmaeum</name>
    <dbReference type="NCBI Taxonomy" id="370764"/>
    <lineage>
        <taxon>Bacteria</taxon>
        <taxon>Bacillati</taxon>
        <taxon>Actinomycetota</taxon>
        <taxon>Actinomycetes</taxon>
        <taxon>Micrococcales</taxon>
        <taxon>Microbacteriaceae</taxon>
        <taxon>Microbacterium</taxon>
    </lineage>
</organism>
<protein>
    <submittedName>
        <fullName evidence="2">Uncharacterized protein</fullName>
    </submittedName>
</protein>
<dbReference type="RefSeq" id="WP_091486049.1">
    <property type="nucleotide sequence ID" value="NZ_LT629692.1"/>
</dbReference>
<sequence>MSTGSSVNSASACSDARLPHEPQGGGASIAYRVMAAMIALGVDTAKRSPVAAHQDSQTMLMQPLRIDGICGLS</sequence>
<evidence type="ECO:0000313" key="2">
    <source>
        <dbReference type="EMBL" id="SDG54917.1"/>
    </source>
</evidence>
<gene>
    <name evidence="2" type="ORF">SAMN04489810_0602</name>
</gene>
<keyword evidence="3" id="KW-1185">Reference proteome</keyword>
<evidence type="ECO:0000256" key="1">
    <source>
        <dbReference type="SAM" id="MobiDB-lite"/>
    </source>
</evidence>
<proteinExistence type="predicted"/>